<accession>A0A5J4VT89</accession>
<gene>
    <name evidence="1" type="ORF">EZS28_018961</name>
</gene>
<dbReference type="EMBL" id="SNRW01005236">
    <property type="protein sequence ID" value="KAA6385513.1"/>
    <property type="molecule type" value="Genomic_DNA"/>
</dbReference>
<reference evidence="1 2" key="1">
    <citation type="submission" date="2019-03" db="EMBL/GenBank/DDBJ databases">
        <title>Single cell metagenomics reveals metabolic interactions within the superorganism composed of flagellate Streblomastix strix and complex community of Bacteroidetes bacteria on its surface.</title>
        <authorList>
            <person name="Treitli S.C."/>
            <person name="Kolisko M."/>
            <person name="Husnik F."/>
            <person name="Keeling P."/>
            <person name="Hampl V."/>
        </authorList>
    </citation>
    <scope>NUCLEOTIDE SEQUENCE [LARGE SCALE GENOMIC DNA]</scope>
    <source>
        <strain evidence="1">ST1C</strain>
    </source>
</reference>
<sequence length="236" mass="27515">MDPNKNAPGVLDFNRIFDIGGQTRKEGSAERRLRIRDLLRARITTAEPINLEHIGIVFCIDTNKKGYFTQQDFIDIFAKWKELQKTLRASREALAYQFECYCTWIMYSELQNEQFGIEGFVQWARNLALCDRAPVQFPQFGQEQFVHFRTVKAIFQLFEVQKGFGYDFQTFIDLLHRSAEEIGLFEQGRAKYESYAALRVLELFTENFARGFLGTMQDFGVPTKDQAFDYADQTSI</sequence>
<organism evidence="1 2">
    <name type="scientific">Streblomastix strix</name>
    <dbReference type="NCBI Taxonomy" id="222440"/>
    <lineage>
        <taxon>Eukaryota</taxon>
        <taxon>Metamonada</taxon>
        <taxon>Preaxostyla</taxon>
        <taxon>Oxymonadida</taxon>
        <taxon>Streblomastigidae</taxon>
        <taxon>Streblomastix</taxon>
    </lineage>
</organism>
<name>A0A5J4VT89_9EUKA</name>
<dbReference type="AlphaFoldDB" id="A0A5J4VT89"/>
<proteinExistence type="predicted"/>
<evidence type="ECO:0000313" key="1">
    <source>
        <dbReference type="EMBL" id="KAA6385513.1"/>
    </source>
</evidence>
<dbReference type="OrthoDB" id="10257659at2759"/>
<comment type="caution">
    <text evidence="1">The sequence shown here is derived from an EMBL/GenBank/DDBJ whole genome shotgun (WGS) entry which is preliminary data.</text>
</comment>
<evidence type="ECO:0000313" key="2">
    <source>
        <dbReference type="Proteomes" id="UP000324800"/>
    </source>
</evidence>
<dbReference type="Proteomes" id="UP000324800">
    <property type="component" value="Unassembled WGS sequence"/>
</dbReference>
<protein>
    <submittedName>
        <fullName evidence="1">Uncharacterized protein</fullName>
    </submittedName>
</protein>